<feature type="domain" description="Methyltransferase type 11" evidence="1">
    <location>
        <begin position="116"/>
        <end position="210"/>
    </location>
</feature>
<protein>
    <submittedName>
        <fullName evidence="2">Methyltransferase domain-containing protein</fullName>
    </submittedName>
</protein>
<dbReference type="Gene3D" id="3.40.50.150">
    <property type="entry name" value="Vaccinia Virus protein VP39"/>
    <property type="match status" value="1"/>
</dbReference>
<dbReference type="Pfam" id="PF08241">
    <property type="entry name" value="Methyltransf_11"/>
    <property type="match status" value="1"/>
</dbReference>
<dbReference type="SUPFAM" id="SSF53335">
    <property type="entry name" value="S-adenosyl-L-methionine-dependent methyltransferases"/>
    <property type="match status" value="1"/>
</dbReference>
<evidence type="ECO:0000313" key="2">
    <source>
        <dbReference type="EMBL" id="MVA99801.1"/>
    </source>
</evidence>
<keyword evidence="2" id="KW-0808">Transferase</keyword>
<gene>
    <name evidence="2" type="ORF">GN330_21335</name>
</gene>
<organism evidence="2 3">
    <name type="scientific">Nitratireductor arenosus</name>
    <dbReference type="NCBI Taxonomy" id="2682096"/>
    <lineage>
        <taxon>Bacteria</taxon>
        <taxon>Pseudomonadati</taxon>
        <taxon>Pseudomonadota</taxon>
        <taxon>Alphaproteobacteria</taxon>
        <taxon>Hyphomicrobiales</taxon>
        <taxon>Phyllobacteriaceae</taxon>
        <taxon>Nitratireductor</taxon>
    </lineage>
</organism>
<dbReference type="InterPro" id="IPR029063">
    <property type="entry name" value="SAM-dependent_MTases_sf"/>
</dbReference>
<sequence>MPRRLPSRRHVEREYRPSRSRACWRRHERHLLSRTCSAACRPAWIRITDKPAMQTPTPLKPRPDEDPMWALWQAKAPEIYERIYYQSNPVVAAINLSGHRLIERTYPNGTHFGRVLEVGAGTGIHLDFVRHSFDDYLVTDINADLLDKARERHAGDPRPINYEIADALALPYPDASFDRVVSVYNLEHLPEPHRVLEEWRRVLKPGGVLSVAIPAEGGIPWNLGRHLTTRRSFAREGLDLDYIIAREHINACYRLVSLLRHYFEDRDERWYPVRIPTPHLNLVFACNCRTKVSGAPADPFHATRPERTGVA</sequence>
<keyword evidence="3" id="KW-1185">Reference proteome</keyword>
<accession>A0A844QPP5</accession>
<name>A0A844QPP5_9HYPH</name>
<dbReference type="GO" id="GO:0032259">
    <property type="term" value="P:methylation"/>
    <property type="evidence" value="ECO:0007669"/>
    <property type="project" value="UniProtKB-KW"/>
</dbReference>
<evidence type="ECO:0000313" key="3">
    <source>
        <dbReference type="Proteomes" id="UP000463224"/>
    </source>
</evidence>
<keyword evidence="2" id="KW-0489">Methyltransferase</keyword>
<dbReference type="PANTHER" id="PTHR43591:SF110">
    <property type="entry name" value="RHODANESE DOMAIN-CONTAINING PROTEIN"/>
    <property type="match status" value="1"/>
</dbReference>
<dbReference type="PANTHER" id="PTHR43591">
    <property type="entry name" value="METHYLTRANSFERASE"/>
    <property type="match status" value="1"/>
</dbReference>
<dbReference type="EMBL" id="WPHG01000008">
    <property type="protein sequence ID" value="MVA99801.1"/>
    <property type="molecule type" value="Genomic_DNA"/>
</dbReference>
<dbReference type="AlphaFoldDB" id="A0A844QPP5"/>
<reference evidence="2 3" key="1">
    <citation type="submission" date="2019-12" db="EMBL/GenBank/DDBJ databases">
        <title>Nitratireductor arenosus sp. nov., Isolated from sea sand, Jeju island, South Korea.</title>
        <authorList>
            <person name="Kim W."/>
        </authorList>
    </citation>
    <scope>NUCLEOTIDE SEQUENCE [LARGE SCALE GENOMIC DNA]</scope>
    <source>
        <strain evidence="2 3">CAU 1489</strain>
    </source>
</reference>
<dbReference type="CDD" id="cd02440">
    <property type="entry name" value="AdoMet_MTases"/>
    <property type="match status" value="1"/>
</dbReference>
<dbReference type="GO" id="GO:0008757">
    <property type="term" value="F:S-adenosylmethionine-dependent methyltransferase activity"/>
    <property type="evidence" value="ECO:0007669"/>
    <property type="project" value="InterPro"/>
</dbReference>
<proteinExistence type="predicted"/>
<dbReference type="Proteomes" id="UP000463224">
    <property type="component" value="Unassembled WGS sequence"/>
</dbReference>
<evidence type="ECO:0000259" key="1">
    <source>
        <dbReference type="Pfam" id="PF08241"/>
    </source>
</evidence>
<comment type="caution">
    <text evidence="2">The sequence shown here is derived from an EMBL/GenBank/DDBJ whole genome shotgun (WGS) entry which is preliminary data.</text>
</comment>
<dbReference type="InterPro" id="IPR013216">
    <property type="entry name" value="Methyltransf_11"/>
</dbReference>